<comment type="caution">
    <text evidence="1">The sequence shown here is derived from an EMBL/GenBank/DDBJ whole genome shotgun (WGS) entry which is preliminary data.</text>
</comment>
<sequence>MLIDIKYVDFLIYYGKYLPKNYRHTKIRKKFESYSLWCSKIEEFKNSVVQKSKFFTLLPAIPCISTVKNLLDIYMSLIPEKTLTIINK</sequence>
<protein>
    <submittedName>
        <fullName evidence="1">Uncharacterized protein</fullName>
    </submittedName>
</protein>
<keyword evidence="2" id="KW-1185">Reference proteome</keyword>
<name>A0AAD1UR08_EUPCR</name>
<dbReference type="AlphaFoldDB" id="A0AAD1UR08"/>
<evidence type="ECO:0000313" key="2">
    <source>
        <dbReference type="Proteomes" id="UP001295684"/>
    </source>
</evidence>
<proteinExistence type="predicted"/>
<evidence type="ECO:0000313" key="1">
    <source>
        <dbReference type="EMBL" id="CAI2369724.1"/>
    </source>
</evidence>
<gene>
    <name evidence="1" type="ORF">ECRASSUSDP1_LOCUS11027</name>
</gene>
<dbReference type="EMBL" id="CAMPGE010010877">
    <property type="protein sequence ID" value="CAI2369724.1"/>
    <property type="molecule type" value="Genomic_DNA"/>
</dbReference>
<organism evidence="1 2">
    <name type="scientific">Euplotes crassus</name>
    <dbReference type="NCBI Taxonomy" id="5936"/>
    <lineage>
        <taxon>Eukaryota</taxon>
        <taxon>Sar</taxon>
        <taxon>Alveolata</taxon>
        <taxon>Ciliophora</taxon>
        <taxon>Intramacronucleata</taxon>
        <taxon>Spirotrichea</taxon>
        <taxon>Hypotrichia</taxon>
        <taxon>Euplotida</taxon>
        <taxon>Euplotidae</taxon>
        <taxon>Moneuplotes</taxon>
    </lineage>
</organism>
<dbReference type="Proteomes" id="UP001295684">
    <property type="component" value="Unassembled WGS sequence"/>
</dbReference>
<accession>A0AAD1UR08</accession>
<reference evidence="1" key="1">
    <citation type="submission" date="2023-07" db="EMBL/GenBank/DDBJ databases">
        <authorList>
            <consortium name="AG Swart"/>
            <person name="Singh M."/>
            <person name="Singh A."/>
            <person name="Seah K."/>
            <person name="Emmerich C."/>
        </authorList>
    </citation>
    <scope>NUCLEOTIDE SEQUENCE</scope>
    <source>
        <strain evidence="1">DP1</strain>
    </source>
</reference>